<dbReference type="PANTHER" id="PTHR22639">
    <property type="entry name" value="GAG-RELATED PROTEIN"/>
    <property type="match status" value="1"/>
</dbReference>
<protein>
    <recommendedName>
        <fullName evidence="2">CCHC-type domain-containing protein</fullName>
    </recommendedName>
</protein>
<dbReference type="GO" id="GO:0003690">
    <property type="term" value="F:double-stranded DNA binding"/>
    <property type="evidence" value="ECO:0007669"/>
    <property type="project" value="InterPro"/>
</dbReference>
<organism evidence="3 4">
    <name type="scientific">Araneus ventricosus</name>
    <name type="common">Orbweaver spider</name>
    <name type="synonym">Epeira ventricosa</name>
    <dbReference type="NCBI Taxonomy" id="182803"/>
    <lineage>
        <taxon>Eukaryota</taxon>
        <taxon>Metazoa</taxon>
        <taxon>Ecdysozoa</taxon>
        <taxon>Arthropoda</taxon>
        <taxon>Chelicerata</taxon>
        <taxon>Arachnida</taxon>
        <taxon>Araneae</taxon>
        <taxon>Araneomorphae</taxon>
        <taxon>Entelegynae</taxon>
        <taxon>Araneoidea</taxon>
        <taxon>Araneidae</taxon>
        <taxon>Araneus</taxon>
    </lineage>
</organism>
<dbReference type="EMBL" id="BGPR01002931">
    <property type="protein sequence ID" value="GBM81241.1"/>
    <property type="molecule type" value="Genomic_DNA"/>
</dbReference>
<dbReference type="InterPro" id="IPR042509">
    <property type="entry name" value="ZCCHC3"/>
</dbReference>
<dbReference type="GO" id="GO:0003723">
    <property type="term" value="F:RNA binding"/>
    <property type="evidence" value="ECO:0007669"/>
    <property type="project" value="InterPro"/>
</dbReference>
<evidence type="ECO:0000313" key="4">
    <source>
        <dbReference type="Proteomes" id="UP000499080"/>
    </source>
</evidence>
<name>A0A4Y2ITN4_ARAVE</name>
<keyword evidence="4" id="KW-1185">Reference proteome</keyword>
<dbReference type="InterPro" id="IPR036875">
    <property type="entry name" value="Znf_CCHC_sf"/>
</dbReference>
<feature type="region of interest" description="Disordered" evidence="1">
    <location>
        <begin position="312"/>
        <end position="350"/>
    </location>
</feature>
<gene>
    <name evidence="3" type="ORF">AVEN_236445_1</name>
</gene>
<evidence type="ECO:0000259" key="2">
    <source>
        <dbReference type="SMART" id="SM00343"/>
    </source>
</evidence>
<dbReference type="SMART" id="SM00343">
    <property type="entry name" value="ZnF_C2HC"/>
    <property type="match status" value="2"/>
</dbReference>
<evidence type="ECO:0000256" key="1">
    <source>
        <dbReference type="SAM" id="MobiDB-lite"/>
    </source>
</evidence>
<proteinExistence type="predicted"/>
<dbReference type="PANTHER" id="PTHR22639:SF3">
    <property type="entry name" value="ZINC FINGER CCHC DOMAIN-CONTAINING PROTEIN 3"/>
    <property type="match status" value="1"/>
</dbReference>
<dbReference type="GO" id="GO:0008270">
    <property type="term" value="F:zinc ion binding"/>
    <property type="evidence" value="ECO:0007669"/>
    <property type="project" value="InterPro"/>
</dbReference>
<evidence type="ECO:0000313" key="3">
    <source>
        <dbReference type="EMBL" id="GBM81241.1"/>
    </source>
</evidence>
<sequence>VISCGELLNVPIEEITEKLQSQGVSHVRRITIRRDGQLLNTKHLILTFSSAKLPEHIKAGYIRLSVRAYIPIPLRCFQCQRFGHSKSSCRGTLTCARCAEVGHDSTTCTAKEKCINCKGDHTSFSRECFAWKQEKEIISTKIKHQISYAEARKIVKSKSPAAGNSYASAVKKISATVSTQWNVADIPSGTNLKLSASTIITSSPVNAQNPSPVPVSDCESTPVTADLNGFQLVANLKKFKKDSPTKTKSTSNAEKISKFYTSSREVDASIVKQNNSNMQPVINATVISDETKLTPLVASAALSMSFPPLGEKSVLQSRESDADAEMSSSSASEEDALEYNMSEDKTHLQL</sequence>
<feature type="non-terminal residue" evidence="3">
    <location>
        <position position="1"/>
    </location>
</feature>
<feature type="domain" description="CCHC-type" evidence="2">
    <location>
        <begin position="75"/>
        <end position="91"/>
    </location>
</feature>
<reference evidence="3 4" key="1">
    <citation type="journal article" date="2019" name="Sci. Rep.">
        <title>Orb-weaving spider Araneus ventricosus genome elucidates the spidroin gene catalogue.</title>
        <authorList>
            <person name="Kono N."/>
            <person name="Nakamura H."/>
            <person name="Ohtoshi R."/>
            <person name="Moran D.A.P."/>
            <person name="Shinohara A."/>
            <person name="Yoshida Y."/>
            <person name="Fujiwara M."/>
            <person name="Mori M."/>
            <person name="Tomita M."/>
            <person name="Arakawa K."/>
        </authorList>
    </citation>
    <scope>NUCLEOTIDE SEQUENCE [LARGE SCALE GENOMIC DNA]</scope>
</reference>
<feature type="domain" description="CCHC-type" evidence="2">
    <location>
        <begin position="94"/>
        <end position="110"/>
    </location>
</feature>
<dbReference type="Proteomes" id="UP000499080">
    <property type="component" value="Unassembled WGS sequence"/>
</dbReference>
<dbReference type="InterPro" id="IPR001878">
    <property type="entry name" value="Znf_CCHC"/>
</dbReference>
<dbReference type="AlphaFoldDB" id="A0A4Y2ITN4"/>
<accession>A0A4Y2ITN4</accession>
<comment type="caution">
    <text evidence="3">The sequence shown here is derived from an EMBL/GenBank/DDBJ whole genome shotgun (WGS) entry which is preliminary data.</text>
</comment>
<dbReference type="SUPFAM" id="SSF57756">
    <property type="entry name" value="Retrovirus zinc finger-like domains"/>
    <property type="match status" value="1"/>
</dbReference>
<dbReference type="GO" id="GO:0002218">
    <property type="term" value="P:activation of innate immune response"/>
    <property type="evidence" value="ECO:0007669"/>
    <property type="project" value="InterPro"/>
</dbReference>